<dbReference type="KEGG" id="pkc:PKB_0050"/>
<dbReference type="NCBIfam" id="NF007644">
    <property type="entry name" value="PRK10314.1"/>
    <property type="match status" value="1"/>
</dbReference>
<dbReference type="eggNOG" id="COG2153">
    <property type="taxonomic scope" value="Bacteria"/>
</dbReference>
<evidence type="ECO:0000256" key="2">
    <source>
        <dbReference type="ARBA" id="ARBA00072224"/>
    </source>
</evidence>
<reference evidence="4 5" key="1">
    <citation type="submission" date="2013-03" db="EMBL/GenBank/DDBJ databases">
        <authorList>
            <person name="Linke B."/>
        </authorList>
    </citation>
    <scope>NUCLEOTIDE SEQUENCE [LARGE SCALE GENOMIC DNA]</scope>
    <source>
        <strain evidence="4 5">B13</strain>
    </source>
</reference>
<keyword evidence="5" id="KW-1185">Reference proteome</keyword>
<dbReference type="STRING" id="1301098.PKB_0050"/>
<gene>
    <name evidence="4" type="ORF">PKB_0050</name>
</gene>
<evidence type="ECO:0000313" key="4">
    <source>
        <dbReference type="EMBL" id="CDF81429.1"/>
    </source>
</evidence>
<dbReference type="Pfam" id="PF13673">
    <property type="entry name" value="Acetyltransf_10"/>
    <property type="match status" value="1"/>
</dbReference>
<evidence type="ECO:0000313" key="5">
    <source>
        <dbReference type="Proteomes" id="UP000025241"/>
    </source>
</evidence>
<reference evidence="4 5" key="2">
    <citation type="submission" date="2014-05" db="EMBL/GenBank/DDBJ databases">
        <title>Genome sequence of the 3-chlorobenzoate degrading bacterium Pseudomonas knackmussii B13 shows multiple evidence for horizontal gene transfer.</title>
        <authorList>
            <person name="Miyazaki R."/>
            <person name="Bertelli C."/>
            <person name="Falquet L."/>
            <person name="Robinson-Rechavi M."/>
            <person name="Gharib W."/>
            <person name="Roy S."/>
            <person name="Van der Meer J.R."/>
        </authorList>
    </citation>
    <scope>NUCLEOTIDE SEQUENCE [LARGE SCALE GENOMIC DNA]</scope>
    <source>
        <strain evidence="4 5">B13</strain>
    </source>
</reference>
<dbReference type="RefSeq" id="WP_043248040.1">
    <property type="nucleotide sequence ID" value="NZ_HG322950.1"/>
</dbReference>
<dbReference type="AlphaFoldDB" id="A0A024HA23"/>
<keyword evidence="4" id="KW-0012">Acyltransferase</keyword>
<dbReference type="PROSITE" id="PS51186">
    <property type="entry name" value="GNAT"/>
    <property type="match status" value="1"/>
</dbReference>
<dbReference type="GO" id="GO:0016747">
    <property type="term" value="F:acyltransferase activity, transferring groups other than amino-acyl groups"/>
    <property type="evidence" value="ECO:0007669"/>
    <property type="project" value="InterPro"/>
</dbReference>
<dbReference type="EMBL" id="HG322950">
    <property type="protein sequence ID" value="CDF81429.1"/>
    <property type="molecule type" value="Genomic_DNA"/>
</dbReference>
<name>A0A024HA23_PSEKB</name>
<dbReference type="HOGENOM" id="CLU_056607_3_1_6"/>
<dbReference type="PATRIC" id="fig|1301098.3.peg.52"/>
<evidence type="ECO:0000256" key="1">
    <source>
        <dbReference type="ARBA" id="ARBA00009623"/>
    </source>
</evidence>
<dbReference type="Proteomes" id="UP000025241">
    <property type="component" value="Chromosome I"/>
</dbReference>
<dbReference type="CDD" id="cd04301">
    <property type="entry name" value="NAT_SF"/>
    <property type="match status" value="1"/>
</dbReference>
<feature type="domain" description="N-acetyltransferase" evidence="3">
    <location>
        <begin position="8"/>
        <end position="151"/>
    </location>
</feature>
<evidence type="ECO:0000259" key="3">
    <source>
        <dbReference type="PROSITE" id="PS51186"/>
    </source>
</evidence>
<proteinExistence type="inferred from homology"/>
<sequence length="151" mass="17076">MDLTWSCKHHSELSKEELYAILRLRCEVFVVEQTCPYQDIDGQDLAGDTCHLTAHEGEQMLAYLRLLDPETHSGEVVIGRVITAAAGRGRGLGHQLMEHALDEAARRWPGRPVYLSAQAHLQGYYGRYGFQAEGDVYLEDDIPHIDMRRPA</sequence>
<dbReference type="FunFam" id="3.40.630.30:FF:000035">
    <property type="entry name" value="GNAT family N-acetyltransferase"/>
    <property type="match status" value="1"/>
</dbReference>
<protein>
    <recommendedName>
        <fullName evidence="2">Protein ElaA</fullName>
    </recommendedName>
</protein>
<dbReference type="SUPFAM" id="SSF55729">
    <property type="entry name" value="Acyl-CoA N-acyltransferases (Nat)"/>
    <property type="match status" value="1"/>
</dbReference>
<organism evidence="4 5">
    <name type="scientific">Pseudomonas knackmussii (strain DSM 6978 / CCUG 54928 / LMG 23759 / B13)</name>
    <dbReference type="NCBI Taxonomy" id="1301098"/>
    <lineage>
        <taxon>Bacteria</taxon>
        <taxon>Pseudomonadati</taxon>
        <taxon>Pseudomonadota</taxon>
        <taxon>Gammaproteobacteria</taxon>
        <taxon>Pseudomonadales</taxon>
        <taxon>Pseudomonadaceae</taxon>
        <taxon>Pseudomonas</taxon>
    </lineage>
</organism>
<keyword evidence="4" id="KW-0808">Transferase</keyword>
<dbReference type="InterPro" id="IPR000182">
    <property type="entry name" value="GNAT_dom"/>
</dbReference>
<accession>A0A024HA23</accession>
<dbReference type="OrthoDB" id="9796171at2"/>
<dbReference type="InterPro" id="IPR016181">
    <property type="entry name" value="Acyl_CoA_acyltransferase"/>
</dbReference>
<dbReference type="Gene3D" id="3.40.630.30">
    <property type="match status" value="1"/>
</dbReference>
<comment type="similarity">
    <text evidence="1">Belongs to the UPF0039 (ElaA) family.</text>
</comment>